<accession>A0A2N5N1M2</accession>
<comment type="caution">
    <text evidence="4">The sequence shown here is derived from an EMBL/GenBank/DDBJ whole genome shotgun (WGS) entry which is preliminary data.</text>
</comment>
<evidence type="ECO:0000256" key="2">
    <source>
        <dbReference type="ARBA" id="ARBA00022801"/>
    </source>
</evidence>
<protein>
    <submittedName>
        <fullName evidence="4">Isochorismatase</fullName>
        <ecNumber evidence="4">3.3.2.1</ecNumber>
    </submittedName>
</protein>
<dbReference type="CDD" id="cd01014">
    <property type="entry name" value="nicotinamidase_related"/>
    <property type="match status" value="1"/>
</dbReference>
<sequence length="185" mass="19992">MAQALLVIDVQKDLVEGNGGEVPIFEPERLFAAIGKAVEQAERAGARIVFVRDKSIGGGEGEGFDVHPALRIPPDAVLFDKTAVSSFHETGLLEHLREHDVTHCVIAGCMTQYCIDTAVRAATLHGFDVTLVRDGHSTSDSPVLPAEQIIAHHNATLHGYANNGPFALARPADDPLFEPPHDKYR</sequence>
<feature type="domain" description="Isochorismatase-like" evidence="3">
    <location>
        <begin position="4"/>
        <end position="140"/>
    </location>
</feature>
<name>A0A2N5N1M2_9BACL</name>
<dbReference type="PANTHER" id="PTHR43540:SF14">
    <property type="entry name" value="ISOCHORISMATASE"/>
    <property type="match status" value="1"/>
</dbReference>
<dbReference type="InterPro" id="IPR050272">
    <property type="entry name" value="Isochorismatase-like_hydrls"/>
</dbReference>
<dbReference type="AlphaFoldDB" id="A0A2N5N1M2"/>
<dbReference type="InterPro" id="IPR036380">
    <property type="entry name" value="Isochorismatase-like_sf"/>
</dbReference>
<dbReference type="PANTHER" id="PTHR43540">
    <property type="entry name" value="PEROXYUREIDOACRYLATE/UREIDOACRYLATE AMIDOHYDROLASE-RELATED"/>
    <property type="match status" value="1"/>
</dbReference>
<dbReference type="RefSeq" id="WP_028600070.1">
    <property type="nucleotide sequence ID" value="NZ_BIMM01000036.1"/>
</dbReference>
<evidence type="ECO:0000313" key="4">
    <source>
        <dbReference type="EMBL" id="PLT44237.1"/>
    </source>
</evidence>
<dbReference type="EC" id="3.3.2.1" evidence="4"/>
<reference evidence="4 5" key="1">
    <citation type="submission" date="2017-05" db="EMBL/GenBank/DDBJ databases">
        <title>Functional genome analysis of Paenibacillus pasadenensis strain R16: insights on endophytic life style and antifungal activity.</title>
        <authorList>
            <person name="Passera A."/>
            <person name="Marcolungo L."/>
            <person name="Casati P."/>
            <person name="Brasca M."/>
            <person name="Quaglino F."/>
            <person name="Delledonne M."/>
        </authorList>
    </citation>
    <scope>NUCLEOTIDE SEQUENCE [LARGE SCALE GENOMIC DNA]</scope>
    <source>
        <strain evidence="4 5">R16</strain>
    </source>
</reference>
<evidence type="ECO:0000313" key="5">
    <source>
        <dbReference type="Proteomes" id="UP000234789"/>
    </source>
</evidence>
<dbReference type="Pfam" id="PF00857">
    <property type="entry name" value="Isochorismatase"/>
    <property type="match status" value="1"/>
</dbReference>
<keyword evidence="2 4" id="KW-0378">Hydrolase</keyword>
<dbReference type="InterPro" id="IPR000868">
    <property type="entry name" value="Isochorismatase-like_dom"/>
</dbReference>
<dbReference type="GO" id="GO:0008908">
    <property type="term" value="F:isochorismatase activity"/>
    <property type="evidence" value="ECO:0007669"/>
    <property type="project" value="UniProtKB-EC"/>
</dbReference>
<dbReference type="EMBL" id="NFEZ01000004">
    <property type="protein sequence ID" value="PLT44237.1"/>
    <property type="molecule type" value="Genomic_DNA"/>
</dbReference>
<evidence type="ECO:0000259" key="3">
    <source>
        <dbReference type="Pfam" id="PF00857"/>
    </source>
</evidence>
<comment type="similarity">
    <text evidence="1">Belongs to the isochorismatase family.</text>
</comment>
<dbReference type="OrthoDB" id="9785724at2"/>
<dbReference type="SUPFAM" id="SSF52499">
    <property type="entry name" value="Isochorismatase-like hydrolases"/>
    <property type="match status" value="1"/>
</dbReference>
<dbReference type="Proteomes" id="UP000234789">
    <property type="component" value="Unassembled WGS sequence"/>
</dbReference>
<gene>
    <name evidence="4" type="ORF">B8V81_2668</name>
</gene>
<proteinExistence type="inferred from homology"/>
<evidence type="ECO:0000256" key="1">
    <source>
        <dbReference type="ARBA" id="ARBA00006336"/>
    </source>
</evidence>
<organism evidence="4 5">
    <name type="scientific">Paenibacillus pasadenensis</name>
    <dbReference type="NCBI Taxonomy" id="217090"/>
    <lineage>
        <taxon>Bacteria</taxon>
        <taxon>Bacillati</taxon>
        <taxon>Bacillota</taxon>
        <taxon>Bacilli</taxon>
        <taxon>Bacillales</taxon>
        <taxon>Paenibacillaceae</taxon>
        <taxon>Paenibacillus</taxon>
    </lineage>
</organism>
<keyword evidence="5" id="KW-1185">Reference proteome</keyword>
<dbReference type="Gene3D" id="3.40.50.850">
    <property type="entry name" value="Isochorismatase-like"/>
    <property type="match status" value="1"/>
</dbReference>